<keyword evidence="2" id="KW-0479">Metal-binding</keyword>
<evidence type="ECO:0000256" key="7">
    <source>
        <dbReference type="SAM" id="MobiDB-lite"/>
    </source>
</evidence>
<accession>A0A443I2Z4</accession>
<dbReference type="GO" id="GO:0008270">
    <property type="term" value="F:zinc ion binding"/>
    <property type="evidence" value="ECO:0007669"/>
    <property type="project" value="InterPro"/>
</dbReference>
<dbReference type="CDD" id="cd12148">
    <property type="entry name" value="fungal_TF_MHR"/>
    <property type="match status" value="1"/>
</dbReference>
<gene>
    <name evidence="9" type="ORF">C8Q69DRAFT_458775</name>
</gene>
<evidence type="ECO:0000256" key="5">
    <source>
        <dbReference type="ARBA" id="ARBA00023163"/>
    </source>
</evidence>
<evidence type="ECO:0000256" key="4">
    <source>
        <dbReference type="ARBA" id="ARBA00023125"/>
    </source>
</evidence>
<dbReference type="GO" id="GO:0005634">
    <property type="term" value="C:nucleus"/>
    <property type="evidence" value="ECO:0007669"/>
    <property type="project" value="UniProtKB-SubCell"/>
</dbReference>
<dbReference type="PANTHER" id="PTHR31001">
    <property type="entry name" value="UNCHARACTERIZED TRANSCRIPTIONAL REGULATORY PROTEIN"/>
    <property type="match status" value="1"/>
</dbReference>
<proteinExistence type="predicted"/>
<dbReference type="EMBL" id="RCNU01000002">
    <property type="protein sequence ID" value="RWQ98386.1"/>
    <property type="molecule type" value="Genomic_DNA"/>
</dbReference>
<dbReference type="Pfam" id="PF04082">
    <property type="entry name" value="Fungal_trans"/>
    <property type="match status" value="1"/>
</dbReference>
<dbReference type="PROSITE" id="PS00463">
    <property type="entry name" value="ZN2_CY6_FUNGAL_1"/>
    <property type="match status" value="1"/>
</dbReference>
<dbReference type="STRING" id="264951.A0A443I2Z4"/>
<comment type="caution">
    <text evidence="9">The sequence shown here is derived from an EMBL/GenBank/DDBJ whole genome shotgun (WGS) entry which is preliminary data.</text>
</comment>
<dbReference type="GO" id="GO:0003677">
    <property type="term" value="F:DNA binding"/>
    <property type="evidence" value="ECO:0007669"/>
    <property type="project" value="UniProtKB-KW"/>
</dbReference>
<dbReference type="GO" id="GO:0000981">
    <property type="term" value="F:DNA-binding transcription factor activity, RNA polymerase II-specific"/>
    <property type="evidence" value="ECO:0007669"/>
    <property type="project" value="InterPro"/>
</dbReference>
<dbReference type="RefSeq" id="XP_028488031.1">
    <property type="nucleotide sequence ID" value="XM_028630022.1"/>
</dbReference>
<dbReference type="GeneID" id="39599299"/>
<dbReference type="InterPro" id="IPR007219">
    <property type="entry name" value="XnlR_reg_dom"/>
</dbReference>
<dbReference type="Gene3D" id="4.10.240.10">
    <property type="entry name" value="Zn(2)-C6 fungal-type DNA-binding domain"/>
    <property type="match status" value="1"/>
</dbReference>
<name>A0A443I2Z4_BYSSP</name>
<dbReference type="InterPro" id="IPR036864">
    <property type="entry name" value="Zn2-C6_fun-type_DNA-bd_sf"/>
</dbReference>
<feature type="domain" description="Zn(2)-C6 fungal-type" evidence="8">
    <location>
        <begin position="32"/>
        <end position="63"/>
    </location>
</feature>
<keyword evidence="3" id="KW-0805">Transcription regulation</keyword>
<sequence>MADLEGRFAEEQNHNAAPVSANEKKRTRVQFSCTACRQRKLKCDRIYPCSNCTRRGDVGACIYVGRGPKGRGAHPRADLTHTQNRLHHLENLVLSLAQKRRLEGQDVDVMTPCQQLMPEISSQPNGGRNTLTDPALLKASSEEKKKDLVDSPGRLFVEDVGTSYLDAAHWRAILEEINDIKVYIQEEDTVSEDSVAGLDIGEPEGPMLLLGLDSSMSLEDLIEEMPPKPLVDRLVSRSLTSKYPSIFMIHQPTFKREYERFWRNPHAVSVNWLALLYATMALAVAIYHRSNEQLPETLRTNRDALSVYKRHAARCLVLSNYTKPGRYKVEALMVYSAAEMLTDGDPHYSVCFILGITIKLAMRMGYHRDSKHFQNISAYEGEMRRRVWAAICQLDSLTSNQVGLPKTVQRWQFDTELPHNLLDEDFDEDSPTLPPPRSENEYTPALYSICKARLMFVFSDISDLAYSREPASYDKILELDKRLEEAFAAIPPPLRIRTFGESITDSAEVIVRRHTLVFLYNKSRVVLHRKYLTENRCNPRFSYSRSACLDASKEILLRQADIYHEVQPGGQLYETRWFVRSLQVHDFILAAMIICLELIRDDAPRTETANSDQEINLTLKEKEDLLHVLEMSQDSFKLCIPWSKDARKAYEAVSVMLKRARRGQPSDQKADEAVSINPSSSGLNAAGISSTPLISSGVPLPQDGSYRLESSDVTVESGLTGVIPIDTEIDWAQQLSADSIGVLENMLDTPNNIDWGLWDDQMQGIEREHMNYIHTWGDDPTNGFH</sequence>
<evidence type="ECO:0000256" key="2">
    <source>
        <dbReference type="ARBA" id="ARBA00022723"/>
    </source>
</evidence>
<organism evidence="9 10">
    <name type="scientific">Byssochlamys spectabilis</name>
    <name type="common">Paecilomyces variotii</name>
    <dbReference type="NCBI Taxonomy" id="264951"/>
    <lineage>
        <taxon>Eukaryota</taxon>
        <taxon>Fungi</taxon>
        <taxon>Dikarya</taxon>
        <taxon>Ascomycota</taxon>
        <taxon>Pezizomycotina</taxon>
        <taxon>Eurotiomycetes</taxon>
        <taxon>Eurotiomycetidae</taxon>
        <taxon>Eurotiales</taxon>
        <taxon>Thermoascaceae</taxon>
        <taxon>Paecilomyces</taxon>
    </lineage>
</organism>
<dbReference type="SMART" id="SM00906">
    <property type="entry name" value="Fungal_trans"/>
    <property type="match status" value="1"/>
</dbReference>
<evidence type="ECO:0000256" key="1">
    <source>
        <dbReference type="ARBA" id="ARBA00004123"/>
    </source>
</evidence>
<dbReference type="InterPro" id="IPR050613">
    <property type="entry name" value="Sec_Metabolite_Reg"/>
</dbReference>
<feature type="region of interest" description="Disordered" evidence="7">
    <location>
        <begin position="1"/>
        <end position="23"/>
    </location>
</feature>
<dbReference type="PROSITE" id="PS50048">
    <property type="entry name" value="ZN2_CY6_FUNGAL_2"/>
    <property type="match status" value="1"/>
</dbReference>
<dbReference type="AlphaFoldDB" id="A0A443I2Z4"/>
<protein>
    <submittedName>
        <fullName evidence="9">Fungal-specific transcription factor domain-containing protein</fullName>
    </submittedName>
</protein>
<evidence type="ECO:0000256" key="3">
    <source>
        <dbReference type="ARBA" id="ARBA00023015"/>
    </source>
</evidence>
<dbReference type="GO" id="GO:0006351">
    <property type="term" value="P:DNA-templated transcription"/>
    <property type="evidence" value="ECO:0007669"/>
    <property type="project" value="InterPro"/>
</dbReference>
<dbReference type="CDD" id="cd00067">
    <property type="entry name" value="GAL4"/>
    <property type="match status" value="1"/>
</dbReference>
<comment type="subcellular location">
    <subcellularLocation>
        <location evidence="1">Nucleus</location>
    </subcellularLocation>
</comment>
<dbReference type="SMART" id="SM00066">
    <property type="entry name" value="GAL4"/>
    <property type="match status" value="1"/>
</dbReference>
<feature type="region of interest" description="Disordered" evidence="7">
    <location>
        <begin position="661"/>
        <end position="681"/>
    </location>
</feature>
<keyword evidence="10" id="KW-1185">Reference proteome</keyword>
<feature type="compositionally biased region" description="Basic and acidic residues" evidence="7">
    <location>
        <begin position="1"/>
        <end position="13"/>
    </location>
</feature>
<dbReference type="InterPro" id="IPR001138">
    <property type="entry name" value="Zn2Cys6_DnaBD"/>
</dbReference>
<evidence type="ECO:0000313" key="10">
    <source>
        <dbReference type="Proteomes" id="UP000283841"/>
    </source>
</evidence>
<keyword evidence="4" id="KW-0238">DNA-binding</keyword>
<dbReference type="SUPFAM" id="SSF57701">
    <property type="entry name" value="Zn2/Cys6 DNA-binding domain"/>
    <property type="match status" value="1"/>
</dbReference>
<evidence type="ECO:0000259" key="8">
    <source>
        <dbReference type="PROSITE" id="PS50048"/>
    </source>
</evidence>
<evidence type="ECO:0000256" key="6">
    <source>
        <dbReference type="ARBA" id="ARBA00023242"/>
    </source>
</evidence>
<reference evidence="9 10" key="1">
    <citation type="journal article" date="2018" name="Front. Microbiol.">
        <title>Genomic and genetic insights into a cosmopolitan fungus, Paecilomyces variotii (Eurotiales).</title>
        <authorList>
            <person name="Urquhart A.S."/>
            <person name="Mondo S.J."/>
            <person name="Makela M.R."/>
            <person name="Hane J.K."/>
            <person name="Wiebenga A."/>
            <person name="He G."/>
            <person name="Mihaltcheva S."/>
            <person name="Pangilinan J."/>
            <person name="Lipzen A."/>
            <person name="Barry K."/>
            <person name="de Vries R.P."/>
            <person name="Grigoriev I.V."/>
            <person name="Idnurm A."/>
        </authorList>
    </citation>
    <scope>NUCLEOTIDE SEQUENCE [LARGE SCALE GENOMIC DNA]</scope>
    <source>
        <strain evidence="9 10">CBS 101075</strain>
    </source>
</reference>
<evidence type="ECO:0000313" key="9">
    <source>
        <dbReference type="EMBL" id="RWQ98386.1"/>
    </source>
</evidence>
<dbReference type="PANTHER" id="PTHR31001:SF86">
    <property type="entry name" value="ZN(II)2CYS6 TRANSCRIPTION FACTOR (EUROFUNG)"/>
    <property type="match status" value="1"/>
</dbReference>
<keyword evidence="5" id="KW-0804">Transcription</keyword>
<dbReference type="Pfam" id="PF00172">
    <property type="entry name" value="Zn_clus"/>
    <property type="match status" value="1"/>
</dbReference>
<dbReference type="Proteomes" id="UP000283841">
    <property type="component" value="Unassembled WGS sequence"/>
</dbReference>
<dbReference type="VEuPathDB" id="FungiDB:C8Q69DRAFT_458775"/>
<keyword evidence="6" id="KW-0539">Nucleus</keyword>